<gene>
    <name evidence="1" type="ORF">BBN53_11110</name>
    <name evidence="2" type="ORF">ERS370011_00334</name>
</gene>
<dbReference type="Proteomes" id="UP000092950">
    <property type="component" value="Chromosome"/>
</dbReference>
<evidence type="ECO:0000313" key="1">
    <source>
        <dbReference type="EMBL" id="ANY16391.1"/>
    </source>
</evidence>
<dbReference type="AlphaFoldDB" id="A0A0J6CD09"/>
<keyword evidence="4" id="KW-1185">Reference proteome</keyword>
<dbReference type="EMBL" id="CP016440">
    <property type="protein sequence ID" value="ANY16391.1"/>
    <property type="molecule type" value="Genomic_DNA"/>
</dbReference>
<evidence type="ECO:0000313" key="4">
    <source>
        <dbReference type="Proteomes" id="UP000092950"/>
    </source>
</evidence>
<sequence length="181" mass="20411">MRQRLADLLHADTRRLALLRQVRALALPDAWIGAGFVRNAVWDALAGRPPRLPADIDVIWFDRLRAQPLRDAALERRLARSGPPAPWSVKNQSRMHARNQDAPYACCGDALRCWPETATAVAVRLDAGDRIEILAPLGLDDLFAGIVRPTPRFQGAKHALFQARLHEKQWLAQWPFLRLPP</sequence>
<dbReference type="InterPro" id="IPR009267">
    <property type="entry name" value="NTP_transf_6"/>
</dbReference>
<evidence type="ECO:0000313" key="3">
    <source>
        <dbReference type="Proteomes" id="UP000053096"/>
    </source>
</evidence>
<name>A0A0J6CD09_9BORD</name>
<dbReference type="Proteomes" id="UP000053096">
    <property type="component" value="Unassembled WGS sequence"/>
</dbReference>
<dbReference type="PANTHER" id="PTHR39166:SF1">
    <property type="entry name" value="BLL1166 PROTEIN"/>
    <property type="match status" value="1"/>
</dbReference>
<dbReference type="EMBL" id="CYTV01000001">
    <property type="protein sequence ID" value="CUI38122.1"/>
    <property type="molecule type" value="Genomic_DNA"/>
</dbReference>
<dbReference type="PANTHER" id="PTHR39166">
    <property type="entry name" value="BLL1166 PROTEIN"/>
    <property type="match status" value="1"/>
</dbReference>
<accession>A0A0J6CD09</accession>
<reference evidence="1 4" key="2">
    <citation type="submission" date="2016-07" db="EMBL/GenBank/DDBJ databases">
        <title>Complete genome sequences of Bordetella pseudohinzii.</title>
        <authorList>
            <person name="Spilker T."/>
            <person name="Darrah R."/>
            <person name="LiPuma J.J."/>
        </authorList>
    </citation>
    <scope>NUCLEOTIDE SEQUENCE [LARGE SCALE GENOMIC DNA]</scope>
    <source>
        <strain evidence="1 4">HI4681</strain>
    </source>
</reference>
<dbReference type="Pfam" id="PF06042">
    <property type="entry name" value="NTP_transf_6"/>
    <property type="match status" value="1"/>
</dbReference>
<dbReference type="RefSeq" id="WP_043209209.1">
    <property type="nucleotide sequence ID" value="NZ_CAJGUP010000170.1"/>
</dbReference>
<accession>A0A0M7CH18</accession>
<protein>
    <submittedName>
        <fullName evidence="2">Uncharacterized protein conserved in bacteria</fullName>
    </submittedName>
</protein>
<dbReference type="OrthoDB" id="9805247at2"/>
<organism evidence="2 3">
    <name type="scientific">Bordetella pseudohinzii</name>
    <dbReference type="NCBI Taxonomy" id="1331258"/>
    <lineage>
        <taxon>Bacteria</taxon>
        <taxon>Pseudomonadati</taxon>
        <taxon>Pseudomonadota</taxon>
        <taxon>Betaproteobacteria</taxon>
        <taxon>Burkholderiales</taxon>
        <taxon>Alcaligenaceae</taxon>
        <taxon>Bordetella</taxon>
    </lineage>
</organism>
<dbReference type="KEGG" id="bpdz:BBN53_11110"/>
<proteinExistence type="predicted"/>
<evidence type="ECO:0000313" key="2">
    <source>
        <dbReference type="EMBL" id="CUI38122.1"/>
    </source>
</evidence>
<reference evidence="2 3" key="1">
    <citation type="submission" date="2015-09" db="EMBL/GenBank/DDBJ databases">
        <authorList>
            <person name="Jackson K.R."/>
            <person name="Lunt B.L."/>
            <person name="Fisher J.N.B."/>
            <person name="Gardner A.V."/>
            <person name="Bailey M.E."/>
            <person name="Deus L.M."/>
            <person name="Earl A.S."/>
            <person name="Gibby P.D."/>
            <person name="Hartmann K.A."/>
            <person name="Liu J.E."/>
            <person name="Manci A.M."/>
            <person name="Nielsen D.A."/>
            <person name="Solomon M.B."/>
            <person name="Breakwell D.P."/>
            <person name="Burnett S.H."/>
            <person name="Grose J.H."/>
        </authorList>
    </citation>
    <scope>NUCLEOTIDE SEQUENCE [LARGE SCALE GENOMIC DNA]</scope>
    <source>
        <strain evidence="2 3">2789STDY5608636</strain>
    </source>
</reference>